<organism evidence="4 5">
    <name type="scientific">Terriglobus roseus</name>
    <dbReference type="NCBI Taxonomy" id="392734"/>
    <lineage>
        <taxon>Bacteria</taxon>
        <taxon>Pseudomonadati</taxon>
        <taxon>Acidobacteriota</taxon>
        <taxon>Terriglobia</taxon>
        <taxon>Terriglobales</taxon>
        <taxon>Acidobacteriaceae</taxon>
        <taxon>Terriglobus</taxon>
    </lineage>
</organism>
<evidence type="ECO:0000259" key="3">
    <source>
        <dbReference type="Pfam" id="PF13349"/>
    </source>
</evidence>
<reference evidence="4 5" key="1">
    <citation type="submission" date="2016-10" db="EMBL/GenBank/DDBJ databases">
        <authorList>
            <person name="de Groot N.N."/>
        </authorList>
    </citation>
    <scope>NUCLEOTIDE SEQUENCE [LARGE SCALE GENOMIC DNA]</scope>
    <source>
        <strain evidence="4 5">GAS232</strain>
    </source>
</reference>
<sequence>MSTTPPNQPPYPPSGDTNAPFDPTNVNDPRYDPSRDPRYDPRWQKAQQRYYRDQQRMADRQGRAQQKAAAAAWKMQARVQRDQMKMYWRGQRRTSLIGPILLITIGLIFFLVHSGKISTIGFFNWYAHWWPLLFIAVGVLRLAEWAIDRAMAPADAPPMRYSIGGGVIFVLVVLACVGLASHTLQWRADNNGMQFFGFKGEGMEHFFGQKHEEDAAPMLRTIQANGSLSIVNPRGDISVAGTSDDGQIHLSVHKSVYTNSDNAASDRMRDLTPVFEGADDNLTLRVPTVQGGTADVTLLVPPATHLLLNSTRGDVHVTNMKAPLVVTADNGDVEVAAITGPVQVHGNNRHHDISVRSVAGDAIVDGTGDEVTLTDVTGSATIHGDFFGGANVQRVSGRVAYNSSRTDLNFSKLYGSFSIDRDDIEADQVVGPALVQTRSRNVTLNKVSGELKVVNNHGDVKVDAAMPVGSLTIDNQNGSVTLTLPDKGKFNLQAETSDGDVHSEFGATNSPGKGILTGTVNGGGPQVRINTSHGDISVSRNMTGGLTPPPPPQKLSGVPVPPTPPDTLNIPMPDVNAITANALKQAQDALEASQKSLEDAKDLTREQKEQARREIEQAKEKMKEARDKQRQADQLARDAARKAKQQQDQ</sequence>
<feature type="transmembrane region" description="Helical" evidence="2">
    <location>
        <begin position="163"/>
        <end position="184"/>
    </location>
</feature>
<evidence type="ECO:0000256" key="2">
    <source>
        <dbReference type="SAM" id="Phobius"/>
    </source>
</evidence>
<feature type="compositionally biased region" description="Pro residues" evidence="1">
    <location>
        <begin position="1"/>
        <end position="13"/>
    </location>
</feature>
<accession>A0A1G7ELC2</accession>
<dbReference type="Pfam" id="PF13349">
    <property type="entry name" value="DUF4097"/>
    <property type="match status" value="1"/>
</dbReference>
<keyword evidence="2" id="KW-0812">Transmembrane</keyword>
<dbReference type="PANTHER" id="PTHR34094">
    <property type="match status" value="1"/>
</dbReference>
<dbReference type="EMBL" id="LT629690">
    <property type="protein sequence ID" value="SDE64434.1"/>
    <property type="molecule type" value="Genomic_DNA"/>
</dbReference>
<feature type="compositionally biased region" description="Pro residues" evidence="1">
    <location>
        <begin position="547"/>
        <end position="563"/>
    </location>
</feature>
<keyword evidence="5" id="KW-1185">Reference proteome</keyword>
<feature type="region of interest" description="Disordered" evidence="1">
    <location>
        <begin position="589"/>
        <end position="649"/>
    </location>
</feature>
<dbReference type="CDD" id="cd06503">
    <property type="entry name" value="ATP-synt_Fo_b"/>
    <property type="match status" value="1"/>
</dbReference>
<feature type="compositionally biased region" description="Basic and acidic residues" evidence="1">
    <location>
        <begin position="29"/>
        <end position="43"/>
    </location>
</feature>
<dbReference type="AlphaFoldDB" id="A0A1G7ELC2"/>
<protein>
    <submittedName>
        <fullName evidence="4">H+-ATPase subunit H</fullName>
    </submittedName>
</protein>
<feature type="domain" description="DUF4097" evidence="3">
    <location>
        <begin position="352"/>
        <end position="538"/>
    </location>
</feature>
<proteinExistence type="predicted"/>
<dbReference type="PANTHER" id="PTHR34094:SF1">
    <property type="entry name" value="PROTEIN FAM185A"/>
    <property type="match status" value="1"/>
</dbReference>
<gene>
    <name evidence="4" type="ORF">SAMN05444167_0022</name>
</gene>
<dbReference type="OrthoDB" id="127291at2"/>
<name>A0A1G7ELC2_9BACT</name>
<feature type="compositionally biased region" description="Basic and acidic residues" evidence="1">
    <location>
        <begin position="596"/>
        <end position="649"/>
    </location>
</feature>
<evidence type="ECO:0000256" key="1">
    <source>
        <dbReference type="SAM" id="MobiDB-lite"/>
    </source>
</evidence>
<keyword evidence="2" id="KW-1133">Transmembrane helix</keyword>
<feature type="transmembrane region" description="Helical" evidence="2">
    <location>
        <begin position="94"/>
        <end position="113"/>
    </location>
</feature>
<feature type="transmembrane region" description="Helical" evidence="2">
    <location>
        <begin position="125"/>
        <end position="143"/>
    </location>
</feature>
<dbReference type="RefSeq" id="WP_083343368.1">
    <property type="nucleotide sequence ID" value="NZ_LT629690.1"/>
</dbReference>
<keyword evidence="2" id="KW-0472">Membrane</keyword>
<dbReference type="InterPro" id="IPR025164">
    <property type="entry name" value="Toastrack_DUF4097"/>
</dbReference>
<feature type="region of interest" description="Disordered" evidence="1">
    <location>
        <begin position="538"/>
        <end position="563"/>
    </location>
</feature>
<feature type="region of interest" description="Disordered" evidence="1">
    <location>
        <begin position="1"/>
        <end position="44"/>
    </location>
</feature>
<dbReference type="Proteomes" id="UP000182427">
    <property type="component" value="Chromosome I"/>
</dbReference>
<evidence type="ECO:0000313" key="4">
    <source>
        <dbReference type="EMBL" id="SDE64434.1"/>
    </source>
</evidence>
<evidence type="ECO:0000313" key="5">
    <source>
        <dbReference type="Proteomes" id="UP000182427"/>
    </source>
</evidence>